<organism evidence="2 3">
    <name type="scientific">Phreatobacter oligotrophus</name>
    <dbReference type="NCBI Taxonomy" id="1122261"/>
    <lineage>
        <taxon>Bacteria</taxon>
        <taxon>Pseudomonadati</taxon>
        <taxon>Pseudomonadota</taxon>
        <taxon>Alphaproteobacteria</taxon>
        <taxon>Hyphomicrobiales</taxon>
        <taxon>Phreatobacteraceae</taxon>
        <taxon>Phreatobacter</taxon>
    </lineage>
</organism>
<evidence type="ECO:0000256" key="1">
    <source>
        <dbReference type="ARBA" id="ARBA00022649"/>
    </source>
</evidence>
<dbReference type="SUPFAM" id="SSF143011">
    <property type="entry name" value="RelE-like"/>
    <property type="match status" value="1"/>
</dbReference>
<protein>
    <submittedName>
        <fullName evidence="2">ParE-like toxin of type II ParDE toxin-antitoxin system</fullName>
    </submittedName>
</protein>
<keyword evidence="3" id="KW-1185">Reference proteome</keyword>
<dbReference type="AlphaFoldDB" id="A0A2T4ZGL6"/>
<evidence type="ECO:0000313" key="2">
    <source>
        <dbReference type="EMBL" id="PTM61069.1"/>
    </source>
</evidence>
<dbReference type="InterPro" id="IPR007712">
    <property type="entry name" value="RelE/ParE_toxin"/>
</dbReference>
<dbReference type="InterPro" id="IPR035093">
    <property type="entry name" value="RelE/ParE_toxin_dom_sf"/>
</dbReference>
<keyword evidence="1" id="KW-1277">Toxin-antitoxin system</keyword>
<accession>A0A2T4ZGL6</accession>
<comment type="caution">
    <text evidence="2">The sequence shown here is derived from an EMBL/GenBank/DDBJ whole genome shotgun (WGS) entry which is preliminary data.</text>
</comment>
<dbReference type="Gene3D" id="3.30.2310.20">
    <property type="entry name" value="RelE-like"/>
    <property type="match status" value="1"/>
</dbReference>
<reference evidence="2 3" key="1">
    <citation type="submission" date="2018-04" db="EMBL/GenBank/DDBJ databases">
        <title>Genomic Encyclopedia of Archaeal and Bacterial Type Strains, Phase II (KMG-II): from individual species to whole genera.</title>
        <authorList>
            <person name="Goeker M."/>
        </authorList>
    </citation>
    <scope>NUCLEOTIDE SEQUENCE [LARGE SCALE GENOMIC DNA]</scope>
    <source>
        <strain evidence="2 3">DSM 25521</strain>
    </source>
</reference>
<dbReference type="Pfam" id="PF05016">
    <property type="entry name" value="ParE_toxin"/>
    <property type="match status" value="1"/>
</dbReference>
<gene>
    <name evidence="2" type="ORF">C8P69_102455</name>
</gene>
<sequence length="59" mass="6649">MQKIDQLAAFPEQLAPQVKRLQGRPGFRLRVGDWRVIFDDNGNVLDVLAIGPRGSVYEP</sequence>
<proteinExistence type="predicted"/>
<dbReference type="Proteomes" id="UP000241808">
    <property type="component" value="Unassembled WGS sequence"/>
</dbReference>
<dbReference type="EMBL" id="PZZL01000002">
    <property type="protein sequence ID" value="PTM61069.1"/>
    <property type="molecule type" value="Genomic_DNA"/>
</dbReference>
<evidence type="ECO:0000313" key="3">
    <source>
        <dbReference type="Proteomes" id="UP000241808"/>
    </source>
</evidence>
<name>A0A2T4ZGL6_9HYPH</name>